<dbReference type="CDD" id="cd02440">
    <property type="entry name" value="AdoMet_MTases"/>
    <property type="match status" value="1"/>
</dbReference>
<gene>
    <name evidence="1" type="ORF">HNP46_000342</name>
</gene>
<evidence type="ECO:0000313" key="2">
    <source>
        <dbReference type="Proteomes" id="UP000566995"/>
    </source>
</evidence>
<reference evidence="1 2" key="1">
    <citation type="submission" date="2020-08" db="EMBL/GenBank/DDBJ databases">
        <title>Functional genomics of gut bacteria from endangered species of beetles.</title>
        <authorList>
            <person name="Carlos-Shanley C."/>
        </authorList>
    </citation>
    <scope>NUCLEOTIDE SEQUENCE [LARGE SCALE GENOMIC DNA]</scope>
    <source>
        <strain evidence="1 2">S00179</strain>
    </source>
</reference>
<evidence type="ECO:0000313" key="1">
    <source>
        <dbReference type="EMBL" id="MBB4861531.1"/>
    </source>
</evidence>
<proteinExistence type="predicted"/>
<keyword evidence="1" id="KW-0808">Transferase</keyword>
<sequence>MFEIPQKVRDLNQYFTPRWVADALVQRLLPTLGKKDYVVDPMCGIGRFLEVLPEHISAAGVEIDPDTAESARELTGRQIITGDILEIELPEKPTLFLGNPPFVQDLFETFLGKAYDWMDEGGRVAMILPAYFFQTGHTVARYNERWSISQEMIPRNIYPNLIKPLCWGTFTKDQQRLLFGFALYHETAFVNDLPAELKDCMIEGVSGKWWGLVKEAYEATQTEADVDGGVALQNLYAYIVNRRPTSNPMWKEQVRKICQTHMRRTSRGRYAPKKSAKAKAAA</sequence>
<dbReference type="SUPFAM" id="SSF53335">
    <property type="entry name" value="S-adenosyl-L-methionine-dependent methyltransferases"/>
    <property type="match status" value="1"/>
</dbReference>
<dbReference type="EMBL" id="JACHLI010000001">
    <property type="protein sequence ID" value="MBB4861531.1"/>
    <property type="molecule type" value="Genomic_DNA"/>
</dbReference>
<dbReference type="AlphaFoldDB" id="A0A7W7NYJ9"/>
<dbReference type="Gene3D" id="3.40.50.150">
    <property type="entry name" value="Vaccinia Virus protein VP39"/>
    <property type="match status" value="1"/>
</dbReference>
<accession>A0A7W7NYJ9</accession>
<name>A0A7W7NYJ9_PSENT</name>
<keyword evidence="1" id="KW-0489">Methyltransferase</keyword>
<organism evidence="1 2">
    <name type="scientific">Pseudomonas nitroreducens</name>
    <dbReference type="NCBI Taxonomy" id="46680"/>
    <lineage>
        <taxon>Bacteria</taxon>
        <taxon>Pseudomonadati</taxon>
        <taxon>Pseudomonadota</taxon>
        <taxon>Gammaproteobacteria</taxon>
        <taxon>Pseudomonadales</taxon>
        <taxon>Pseudomonadaceae</taxon>
        <taxon>Pseudomonas</taxon>
    </lineage>
</organism>
<dbReference type="GO" id="GO:0009007">
    <property type="term" value="F:site-specific DNA-methyltransferase (adenine-specific) activity"/>
    <property type="evidence" value="ECO:0007669"/>
    <property type="project" value="UniProtKB-EC"/>
</dbReference>
<dbReference type="RefSeq" id="WP_221454558.1">
    <property type="nucleotide sequence ID" value="NZ_JACHLI010000001.1"/>
</dbReference>
<dbReference type="GO" id="GO:0032259">
    <property type="term" value="P:methylation"/>
    <property type="evidence" value="ECO:0007669"/>
    <property type="project" value="UniProtKB-KW"/>
</dbReference>
<comment type="caution">
    <text evidence="1">The sequence shown here is derived from an EMBL/GenBank/DDBJ whole genome shotgun (WGS) entry which is preliminary data.</text>
</comment>
<dbReference type="InterPro" id="IPR029063">
    <property type="entry name" value="SAM-dependent_MTases_sf"/>
</dbReference>
<protein>
    <submittedName>
        <fullName evidence="1">Site-specific DNA-methyltransferase (Adenine-specific)</fullName>
        <ecNumber evidence="1">2.1.1.72</ecNumber>
    </submittedName>
</protein>
<dbReference type="Proteomes" id="UP000566995">
    <property type="component" value="Unassembled WGS sequence"/>
</dbReference>
<dbReference type="EC" id="2.1.1.72" evidence="1"/>
<dbReference type="PRINTS" id="PR00507">
    <property type="entry name" value="N12N6MTFRASE"/>
</dbReference>